<dbReference type="GO" id="GO:0006355">
    <property type="term" value="P:regulation of DNA-templated transcription"/>
    <property type="evidence" value="ECO:0007669"/>
    <property type="project" value="InterPro"/>
</dbReference>
<evidence type="ECO:0000256" key="5">
    <source>
        <dbReference type="ARBA" id="ARBA00023125"/>
    </source>
</evidence>
<dbReference type="Gene3D" id="3.40.50.300">
    <property type="entry name" value="P-loop containing nucleotide triphosphate hydrolases"/>
    <property type="match status" value="1"/>
</dbReference>
<protein>
    <submittedName>
        <fullName evidence="9">Formate hydrogenlyase transcriptional activator</fullName>
    </submittedName>
</protein>
<dbReference type="InterPro" id="IPR025662">
    <property type="entry name" value="Sigma_54_int_dom_ATP-bd_1"/>
</dbReference>
<dbReference type="SMART" id="SM00065">
    <property type="entry name" value="GAF"/>
    <property type="match status" value="1"/>
</dbReference>
<evidence type="ECO:0000256" key="2">
    <source>
        <dbReference type="ARBA" id="ARBA00022840"/>
    </source>
</evidence>
<feature type="domain" description="Sigma-54 factor interaction" evidence="8">
    <location>
        <begin position="235"/>
        <end position="464"/>
    </location>
</feature>
<dbReference type="InterPro" id="IPR027417">
    <property type="entry name" value="P-loop_NTPase"/>
</dbReference>
<dbReference type="GO" id="GO:0000160">
    <property type="term" value="P:phosphorelay signal transduction system"/>
    <property type="evidence" value="ECO:0007669"/>
    <property type="project" value="UniProtKB-KW"/>
</dbReference>
<dbReference type="Gene3D" id="1.10.8.60">
    <property type="match status" value="1"/>
</dbReference>
<evidence type="ECO:0000256" key="7">
    <source>
        <dbReference type="ARBA" id="ARBA00023163"/>
    </source>
</evidence>
<dbReference type="Pfam" id="PF25601">
    <property type="entry name" value="AAA_lid_14"/>
    <property type="match status" value="1"/>
</dbReference>
<dbReference type="Pfam" id="PF01590">
    <property type="entry name" value="GAF"/>
    <property type="match status" value="1"/>
</dbReference>
<evidence type="ECO:0000256" key="3">
    <source>
        <dbReference type="ARBA" id="ARBA00023012"/>
    </source>
</evidence>
<dbReference type="GO" id="GO:0005524">
    <property type="term" value="F:ATP binding"/>
    <property type="evidence" value="ECO:0007669"/>
    <property type="project" value="UniProtKB-KW"/>
</dbReference>
<dbReference type="CDD" id="cd00009">
    <property type="entry name" value="AAA"/>
    <property type="match status" value="1"/>
</dbReference>
<evidence type="ECO:0000256" key="4">
    <source>
        <dbReference type="ARBA" id="ARBA00023015"/>
    </source>
</evidence>
<dbReference type="AlphaFoldDB" id="A0AB38FUK1"/>
<keyword evidence="5" id="KW-0238">DNA-binding</keyword>
<keyword evidence="6" id="KW-0010">Activator</keyword>
<accession>A0AB38FUK1</accession>
<comment type="caution">
    <text evidence="9">The sequence shown here is derived from an EMBL/GenBank/DDBJ whole genome shotgun (WGS) entry which is preliminary data.</text>
</comment>
<dbReference type="InterPro" id="IPR009057">
    <property type="entry name" value="Homeodomain-like_sf"/>
</dbReference>
<dbReference type="PROSITE" id="PS00676">
    <property type="entry name" value="SIGMA54_INTERACT_2"/>
    <property type="match status" value="1"/>
</dbReference>
<dbReference type="Proteomes" id="UP000251313">
    <property type="component" value="Unassembled WGS sequence"/>
</dbReference>
<evidence type="ECO:0000256" key="1">
    <source>
        <dbReference type="ARBA" id="ARBA00022741"/>
    </source>
</evidence>
<dbReference type="SUPFAM" id="SSF52540">
    <property type="entry name" value="P-loop containing nucleoside triphosphate hydrolases"/>
    <property type="match status" value="1"/>
</dbReference>
<keyword evidence="4" id="KW-0805">Transcription regulation</keyword>
<dbReference type="Gene3D" id="1.10.10.60">
    <property type="entry name" value="Homeodomain-like"/>
    <property type="match status" value="1"/>
</dbReference>
<evidence type="ECO:0000259" key="8">
    <source>
        <dbReference type="PROSITE" id="PS50045"/>
    </source>
</evidence>
<dbReference type="SUPFAM" id="SSF46689">
    <property type="entry name" value="Homeodomain-like"/>
    <property type="match status" value="1"/>
</dbReference>
<dbReference type="Gene3D" id="3.30.450.40">
    <property type="match status" value="1"/>
</dbReference>
<dbReference type="PROSITE" id="PS00688">
    <property type="entry name" value="SIGMA54_INTERACT_3"/>
    <property type="match status" value="1"/>
</dbReference>
<reference evidence="9 10" key="1">
    <citation type="submission" date="2018-06" db="EMBL/GenBank/DDBJ databases">
        <authorList>
            <consortium name="Pathogen Informatics"/>
            <person name="Doyle S."/>
        </authorList>
    </citation>
    <scope>NUCLEOTIDE SEQUENCE [LARGE SCALE GENOMIC DNA]</scope>
    <source>
        <strain evidence="9 10">NCTC11967</strain>
    </source>
</reference>
<dbReference type="SUPFAM" id="SSF55781">
    <property type="entry name" value="GAF domain-like"/>
    <property type="match status" value="1"/>
</dbReference>
<name>A0AB38FUK1_9ENTR</name>
<dbReference type="InterPro" id="IPR025944">
    <property type="entry name" value="Sigma_54_int_dom_CS"/>
</dbReference>
<dbReference type="InterPro" id="IPR003593">
    <property type="entry name" value="AAA+_ATPase"/>
</dbReference>
<keyword evidence="2" id="KW-0067">ATP-binding</keyword>
<dbReference type="InterPro" id="IPR003018">
    <property type="entry name" value="GAF"/>
</dbReference>
<dbReference type="InterPro" id="IPR058031">
    <property type="entry name" value="AAA_lid_NorR"/>
</dbReference>
<dbReference type="SMART" id="SM00382">
    <property type="entry name" value="AAA"/>
    <property type="match status" value="1"/>
</dbReference>
<proteinExistence type="predicted"/>
<dbReference type="InterPro" id="IPR029016">
    <property type="entry name" value="GAF-like_dom_sf"/>
</dbReference>
<organism evidence="9 10">
    <name type="scientific">Yokenella regensburgei</name>
    <dbReference type="NCBI Taxonomy" id="158877"/>
    <lineage>
        <taxon>Bacteria</taxon>
        <taxon>Pseudomonadati</taxon>
        <taxon>Pseudomonadota</taxon>
        <taxon>Gammaproteobacteria</taxon>
        <taxon>Enterobacterales</taxon>
        <taxon>Enterobacteriaceae</taxon>
        <taxon>Yokenella</taxon>
    </lineage>
</organism>
<dbReference type="RefSeq" id="WP_276329942.1">
    <property type="nucleotide sequence ID" value="NZ_UAVL01000003.1"/>
</dbReference>
<dbReference type="PANTHER" id="PTHR32071:SF123">
    <property type="entry name" value="DNA-BINDING TRANSCRIPTIONAL ACTIVATOR HYFR-RELATED"/>
    <property type="match status" value="1"/>
</dbReference>
<evidence type="ECO:0000313" key="10">
    <source>
        <dbReference type="Proteomes" id="UP000251313"/>
    </source>
</evidence>
<dbReference type="InterPro" id="IPR025943">
    <property type="entry name" value="Sigma_54_int_dom_ATP-bd_2"/>
</dbReference>
<dbReference type="GO" id="GO:0003677">
    <property type="term" value="F:DNA binding"/>
    <property type="evidence" value="ECO:0007669"/>
    <property type="project" value="UniProtKB-KW"/>
</dbReference>
<evidence type="ECO:0000256" key="6">
    <source>
        <dbReference type="ARBA" id="ARBA00023159"/>
    </source>
</evidence>
<keyword evidence="3" id="KW-0902">Two-component regulatory system</keyword>
<dbReference type="PROSITE" id="PS50045">
    <property type="entry name" value="SIGMA54_INTERACT_4"/>
    <property type="match status" value="1"/>
</dbReference>
<dbReference type="EMBL" id="UAVL01000003">
    <property type="protein sequence ID" value="SQA62431.1"/>
    <property type="molecule type" value="Genomic_DNA"/>
</dbReference>
<dbReference type="FunFam" id="3.40.50.300:FF:000006">
    <property type="entry name" value="DNA-binding transcriptional regulator NtrC"/>
    <property type="match status" value="1"/>
</dbReference>
<gene>
    <name evidence="9" type="primary">fhlA_1</name>
    <name evidence="9" type="ORF">NCTC11967_01416</name>
</gene>
<keyword evidence="1" id="KW-0547">Nucleotide-binding</keyword>
<keyword evidence="7" id="KW-0804">Transcription</keyword>
<dbReference type="Pfam" id="PF00158">
    <property type="entry name" value="Sigma54_activat"/>
    <property type="match status" value="1"/>
</dbReference>
<evidence type="ECO:0000313" key="9">
    <source>
        <dbReference type="EMBL" id="SQA62431.1"/>
    </source>
</evidence>
<dbReference type="InterPro" id="IPR002078">
    <property type="entry name" value="Sigma_54_int"/>
</dbReference>
<dbReference type="FunFam" id="1.10.8.60:FF:000014">
    <property type="entry name" value="DNA-binding transcriptional regulator NtrC"/>
    <property type="match status" value="1"/>
</dbReference>
<dbReference type="PROSITE" id="PS00675">
    <property type="entry name" value="SIGMA54_INTERACT_1"/>
    <property type="match status" value="1"/>
</dbReference>
<dbReference type="PANTHER" id="PTHR32071">
    <property type="entry name" value="TRANSCRIPTIONAL REGULATORY PROTEIN"/>
    <property type="match status" value="1"/>
</dbReference>
<sequence>MNDVKKLSGKKIRTIPISNEEWNKHLIAMINSGVEPELLEFFHQLKDERDEYRILVDITNSVLAHLDRDGLVGAIAEDIHRYFAIPSVAIAFLDGGNAGHYPVTHCLWKEDNRYYCEQKNYPLTNHLQQPQAVALSEHTSEPLLHHLYCAGMRVALLLPLTFNSHSPGILILAHTDIGAFTPAVCSLLGQIASRISIAVDNSNAWDEITRLKDALKQENTWLNEQIQNAESLNDIIFQSAAMKNLLRQVEIVATSDSTVLLLGETGTGKELIARAIHKLSPLSAGPLVKINCAAIPASLLESDLFGHEKGAFTGATSTHIGRFEMAEGGTLFLDEIGDMPLELQPKLLRVLQEREIERVGGHQVIPVNVRVVAATNRNLQQMVEEKTFRSDLFYRLNVFPVEVPPLRDRPEDIPPLVTSFTRKLAARMNKTIDTVPAAGIQALCSYPWPGNVRELQNVIERAVILTQGSTLNLQLNDLKIPAAVAPVAPAHTATRRLPAMFNPQTPENDDAERARIIQALRETNGIVAGPKGAAIKLGLKRTTLLSRMQRLGINTREL</sequence>